<evidence type="ECO:0000256" key="3">
    <source>
        <dbReference type="ARBA" id="ARBA00023002"/>
    </source>
</evidence>
<sequence>MAAKGGARCKPAAKVAPGMVAPVPTRSLTRGRMLTAAGGAAAVAALVIYSSRFVGGWAAVRFSRLRHMGVPTLKGKVFVVTGGNRGIGLIVCAKLIAAGATVIMCTRRPGALSECAARQLREGGADVHCMALDLSSLESIAAFAAAFREKFSRLDVLILSAGVAKSMQDSDGFAKTGHGFEECIGVNFLGHFELTLQLLPLLRATEGSRVVAVTSVASANSYPEGINYASWRFRVPYYSDWAQYGQSKLALILFIEELRKREPSLLAVACHPGVCETELTKTGSWLDAIYSRVVYSVLGMRAKDAALNVMWCATAGGLASGEVYHPILGVQDALVPARRCAAGAGGGEDLARRPVGARGCRDRGCQGTGVVRSGSASAAQVGDCAGVCGPTVDGQTPALCFSIFVFAPRAPSFMSGGLWRELSICRLA</sequence>
<dbReference type="Proteomes" id="UP001189429">
    <property type="component" value="Unassembled WGS sequence"/>
</dbReference>
<dbReference type="InterPro" id="IPR002347">
    <property type="entry name" value="SDR_fam"/>
</dbReference>
<feature type="transmembrane region" description="Helical" evidence="4">
    <location>
        <begin position="36"/>
        <end position="60"/>
    </location>
</feature>
<dbReference type="EMBL" id="CAUYUJ010005193">
    <property type="protein sequence ID" value="CAK0812622.1"/>
    <property type="molecule type" value="Genomic_DNA"/>
</dbReference>
<keyword evidence="4" id="KW-0812">Transmembrane</keyword>
<protein>
    <recommendedName>
        <fullName evidence="7">Protochlorophyllide reductase</fullName>
    </recommendedName>
</protein>
<dbReference type="PANTHER" id="PTHR24320">
    <property type="entry name" value="RETINOL DEHYDROGENASE"/>
    <property type="match status" value="1"/>
</dbReference>
<organism evidence="5 6">
    <name type="scientific">Prorocentrum cordatum</name>
    <dbReference type="NCBI Taxonomy" id="2364126"/>
    <lineage>
        <taxon>Eukaryota</taxon>
        <taxon>Sar</taxon>
        <taxon>Alveolata</taxon>
        <taxon>Dinophyceae</taxon>
        <taxon>Prorocentrales</taxon>
        <taxon>Prorocentraceae</taxon>
        <taxon>Prorocentrum</taxon>
    </lineage>
</organism>
<comment type="caution">
    <text evidence="5">The sequence shown here is derived from an EMBL/GenBank/DDBJ whole genome shotgun (WGS) entry which is preliminary data.</text>
</comment>
<evidence type="ECO:0000313" key="5">
    <source>
        <dbReference type="EMBL" id="CAK0812622.1"/>
    </source>
</evidence>
<dbReference type="InterPro" id="IPR036291">
    <property type="entry name" value="NAD(P)-bd_dom_sf"/>
</dbReference>
<dbReference type="PANTHER" id="PTHR24320:SF282">
    <property type="entry name" value="WW DOMAIN-CONTAINING OXIDOREDUCTASE"/>
    <property type="match status" value="1"/>
</dbReference>
<keyword evidence="3" id="KW-0560">Oxidoreductase</keyword>
<keyword evidence="2" id="KW-0521">NADP</keyword>
<name>A0ABN9R1N1_9DINO</name>
<keyword evidence="6" id="KW-1185">Reference proteome</keyword>
<evidence type="ECO:0000256" key="4">
    <source>
        <dbReference type="SAM" id="Phobius"/>
    </source>
</evidence>
<evidence type="ECO:0000256" key="1">
    <source>
        <dbReference type="ARBA" id="ARBA00006484"/>
    </source>
</evidence>
<proteinExistence type="inferred from homology"/>
<accession>A0ABN9R1N1</accession>
<dbReference type="Pfam" id="PF00106">
    <property type="entry name" value="adh_short"/>
    <property type="match status" value="1"/>
</dbReference>
<dbReference type="SUPFAM" id="SSF51735">
    <property type="entry name" value="NAD(P)-binding Rossmann-fold domains"/>
    <property type="match status" value="1"/>
</dbReference>
<dbReference type="PRINTS" id="PR00081">
    <property type="entry name" value="GDHRDH"/>
</dbReference>
<dbReference type="Gene3D" id="3.40.50.720">
    <property type="entry name" value="NAD(P)-binding Rossmann-like Domain"/>
    <property type="match status" value="1"/>
</dbReference>
<keyword evidence="4" id="KW-1133">Transmembrane helix</keyword>
<evidence type="ECO:0008006" key="7">
    <source>
        <dbReference type="Google" id="ProtNLM"/>
    </source>
</evidence>
<evidence type="ECO:0000256" key="2">
    <source>
        <dbReference type="ARBA" id="ARBA00022857"/>
    </source>
</evidence>
<reference evidence="5" key="1">
    <citation type="submission" date="2023-10" db="EMBL/GenBank/DDBJ databases">
        <authorList>
            <person name="Chen Y."/>
            <person name="Shah S."/>
            <person name="Dougan E. K."/>
            <person name="Thang M."/>
            <person name="Chan C."/>
        </authorList>
    </citation>
    <scope>NUCLEOTIDE SEQUENCE [LARGE SCALE GENOMIC DNA]</scope>
</reference>
<keyword evidence="4" id="KW-0472">Membrane</keyword>
<gene>
    <name evidence="5" type="ORF">PCOR1329_LOCUS16872</name>
</gene>
<evidence type="ECO:0000313" key="6">
    <source>
        <dbReference type="Proteomes" id="UP001189429"/>
    </source>
</evidence>
<comment type="similarity">
    <text evidence="1">Belongs to the short-chain dehydrogenases/reductases (SDR) family.</text>
</comment>